<feature type="transmembrane region" description="Helical" evidence="7">
    <location>
        <begin position="75"/>
        <end position="97"/>
    </location>
</feature>
<organism evidence="9 10">
    <name type="scientific">Streptococcus downei MFe28</name>
    <dbReference type="NCBI Taxonomy" id="764290"/>
    <lineage>
        <taxon>Bacteria</taxon>
        <taxon>Bacillati</taxon>
        <taxon>Bacillota</taxon>
        <taxon>Bacilli</taxon>
        <taxon>Lactobacillales</taxon>
        <taxon>Streptococcaceae</taxon>
        <taxon>Streptococcus</taxon>
    </lineage>
</organism>
<feature type="transmembrane region" description="Helical" evidence="7">
    <location>
        <begin position="229"/>
        <end position="250"/>
    </location>
</feature>
<evidence type="ECO:0000256" key="1">
    <source>
        <dbReference type="ARBA" id="ARBA00004651"/>
    </source>
</evidence>
<dbReference type="OrthoDB" id="6623990at2"/>
<feature type="domain" description="Acyltransferase 3" evidence="8">
    <location>
        <begin position="5"/>
        <end position="314"/>
    </location>
</feature>
<feature type="transmembrane region" description="Helical" evidence="7">
    <location>
        <begin position="296"/>
        <end position="317"/>
    </location>
</feature>
<dbReference type="RefSeq" id="WP_002998098.1">
    <property type="nucleotide sequence ID" value="NZ_UHFA01000002.1"/>
</dbReference>
<keyword evidence="3" id="KW-1003">Cell membrane</keyword>
<gene>
    <name evidence="9" type="primary">wcjE</name>
    <name evidence="9" type="ORF">NCTC11391_01370</name>
</gene>
<comment type="subcellular location">
    <subcellularLocation>
        <location evidence="1">Cell membrane</location>
        <topology evidence="1">Multi-pass membrane protein</topology>
    </subcellularLocation>
</comment>
<evidence type="ECO:0000256" key="7">
    <source>
        <dbReference type="SAM" id="Phobius"/>
    </source>
</evidence>
<dbReference type="GO" id="GO:0009246">
    <property type="term" value="P:enterobacterial common antigen biosynthetic process"/>
    <property type="evidence" value="ECO:0007669"/>
    <property type="project" value="TreeGrafter"/>
</dbReference>
<name>A0A380JEA5_STRDO</name>
<protein>
    <submittedName>
        <fullName evidence="9">Putative acetyl transferase</fullName>
    </submittedName>
</protein>
<dbReference type="PANTHER" id="PTHR40074">
    <property type="entry name" value="O-ACETYLTRANSFERASE WECH"/>
    <property type="match status" value="1"/>
</dbReference>
<keyword evidence="4 7" id="KW-0812">Transmembrane</keyword>
<keyword evidence="9" id="KW-0808">Transferase</keyword>
<feature type="transmembrane region" description="Helical" evidence="7">
    <location>
        <begin position="126"/>
        <end position="144"/>
    </location>
</feature>
<sequence>MKRIQWLDFGKGFTIFLVLVGHVFKGMQTSGAFEVYHNSFQFIIQCFYIFHIPVFFALSGYLFKPVKNLQAYPKYVLKKSLNLLIPYVLFCVTYFFFQKLGGGSVREGTSLADLLAIYRRPIAVSWYLYVLWGVSLYVGLLSVFIKDQKKLLAVTALTSLISYPLHSSIFLLQGTLLWSGIYCLGSFLSQVSLEKLSANFAKKISLLLGLIALYLLWWTQFDFKQGVSYLTPGLEGPVFVLSVFLAFLVYPRLPHNGLFNYFADKGKSSLIIYIFHSPVLSAIRIILLKLGIHAMLLHLFIGVIAGWLISLFIAYLFNKIKFLNFFLAPTKYIRL</sequence>
<evidence type="ECO:0000259" key="8">
    <source>
        <dbReference type="Pfam" id="PF01757"/>
    </source>
</evidence>
<feature type="transmembrane region" description="Helical" evidence="7">
    <location>
        <begin position="200"/>
        <end position="217"/>
    </location>
</feature>
<evidence type="ECO:0000256" key="5">
    <source>
        <dbReference type="ARBA" id="ARBA00022989"/>
    </source>
</evidence>
<reference evidence="9 10" key="1">
    <citation type="submission" date="2018-06" db="EMBL/GenBank/DDBJ databases">
        <authorList>
            <consortium name="Pathogen Informatics"/>
            <person name="Doyle S."/>
        </authorList>
    </citation>
    <scope>NUCLEOTIDE SEQUENCE [LARGE SCALE GENOMIC DNA]</scope>
    <source>
        <strain evidence="10">NCTC 11391</strain>
    </source>
</reference>
<feature type="transmembrane region" description="Helical" evidence="7">
    <location>
        <begin position="42"/>
        <end position="63"/>
    </location>
</feature>
<accession>A0A380JEA5</accession>
<proteinExistence type="inferred from homology"/>
<evidence type="ECO:0000313" key="9">
    <source>
        <dbReference type="EMBL" id="SUN36323.1"/>
    </source>
</evidence>
<dbReference type="Proteomes" id="UP000254082">
    <property type="component" value="Unassembled WGS sequence"/>
</dbReference>
<keyword evidence="6 7" id="KW-0472">Membrane</keyword>
<keyword evidence="5 7" id="KW-1133">Transmembrane helix</keyword>
<evidence type="ECO:0000313" key="10">
    <source>
        <dbReference type="Proteomes" id="UP000254082"/>
    </source>
</evidence>
<keyword evidence="10" id="KW-1185">Reference proteome</keyword>
<dbReference type="Pfam" id="PF01757">
    <property type="entry name" value="Acyl_transf_3"/>
    <property type="match status" value="1"/>
</dbReference>
<dbReference type="GO" id="GO:0005886">
    <property type="term" value="C:plasma membrane"/>
    <property type="evidence" value="ECO:0007669"/>
    <property type="project" value="UniProtKB-SubCell"/>
</dbReference>
<evidence type="ECO:0000256" key="2">
    <source>
        <dbReference type="ARBA" id="ARBA00007400"/>
    </source>
</evidence>
<evidence type="ECO:0000256" key="3">
    <source>
        <dbReference type="ARBA" id="ARBA00022475"/>
    </source>
</evidence>
<comment type="similarity">
    <text evidence="2">Belongs to the acyltransferase 3 family.</text>
</comment>
<evidence type="ECO:0000256" key="6">
    <source>
        <dbReference type="ARBA" id="ARBA00023136"/>
    </source>
</evidence>
<feature type="transmembrane region" description="Helical" evidence="7">
    <location>
        <begin position="151"/>
        <end position="170"/>
    </location>
</feature>
<evidence type="ECO:0000256" key="4">
    <source>
        <dbReference type="ARBA" id="ARBA00022692"/>
    </source>
</evidence>
<dbReference type="PANTHER" id="PTHR40074:SF2">
    <property type="entry name" value="O-ACETYLTRANSFERASE WECH"/>
    <property type="match status" value="1"/>
</dbReference>
<dbReference type="EMBL" id="UHFA01000002">
    <property type="protein sequence ID" value="SUN36323.1"/>
    <property type="molecule type" value="Genomic_DNA"/>
</dbReference>
<dbReference type="InterPro" id="IPR002656">
    <property type="entry name" value="Acyl_transf_3_dom"/>
</dbReference>
<dbReference type="AlphaFoldDB" id="A0A380JEA5"/>
<feature type="transmembrane region" description="Helical" evidence="7">
    <location>
        <begin position="270"/>
        <end position="290"/>
    </location>
</feature>
<dbReference type="GO" id="GO:0016413">
    <property type="term" value="F:O-acetyltransferase activity"/>
    <property type="evidence" value="ECO:0007669"/>
    <property type="project" value="TreeGrafter"/>
</dbReference>